<accession>A0A6N9Q4U6</accession>
<evidence type="ECO:0000256" key="7">
    <source>
        <dbReference type="ARBA" id="ARBA00022723"/>
    </source>
</evidence>
<proteinExistence type="inferred from homology"/>
<evidence type="ECO:0000313" key="15">
    <source>
        <dbReference type="EMBL" id="NBI29875.1"/>
    </source>
</evidence>
<dbReference type="RefSeq" id="WP_160646685.1">
    <property type="nucleotide sequence ID" value="NZ_SIJB01000028.1"/>
</dbReference>
<keyword evidence="4 15" id="KW-0489">Methyltransferase</keyword>
<dbReference type="GO" id="GO:0030422">
    <property type="term" value="P:siRNA processing"/>
    <property type="evidence" value="ECO:0007669"/>
    <property type="project" value="TreeGrafter"/>
</dbReference>
<keyword evidence="8" id="KW-0460">Magnesium</keyword>
<dbReference type="PANTHER" id="PTHR21404:SF3">
    <property type="entry name" value="SMALL RNA 2'-O-METHYLTRANSFERASE"/>
    <property type="match status" value="1"/>
</dbReference>
<dbReference type="Proteomes" id="UP000448943">
    <property type="component" value="Unassembled WGS sequence"/>
</dbReference>
<organism evidence="15 16">
    <name type="scientific">Chengkuizengella marina</name>
    <dbReference type="NCBI Taxonomy" id="2507566"/>
    <lineage>
        <taxon>Bacteria</taxon>
        <taxon>Bacillati</taxon>
        <taxon>Bacillota</taxon>
        <taxon>Bacilli</taxon>
        <taxon>Bacillales</taxon>
        <taxon>Paenibacillaceae</taxon>
        <taxon>Chengkuizengella</taxon>
    </lineage>
</organism>
<evidence type="ECO:0000259" key="14">
    <source>
        <dbReference type="Pfam" id="PF22032"/>
    </source>
</evidence>
<keyword evidence="16" id="KW-1185">Reference proteome</keyword>
<dbReference type="AlphaFoldDB" id="A0A6N9Q4U6"/>
<dbReference type="OrthoDB" id="626362at2"/>
<evidence type="ECO:0000256" key="3">
    <source>
        <dbReference type="ARBA" id="ARBA00021330"/>
    </source>
</evidence>
<evidence type="ECO:0000256" key="5">
    <source>
        <dbReference type="ARBA" id="ARBA00022679"/>
    </source>
</evidence>
<evidence type="ECO:0000313" key="16">
    <source>
        <dbReference type="Proteomes" id="UP000448943"/>
    </source>
</evidence>
<feature type="domain" description="Hen1-like N-terminal" evidence="14">
    <location>
        <begin position="3"/>
        <end position="224"/>
    </location>
</feature>
<dbReference type="GO" id="GO:0005737">
    <property type="term" value="C:cytoplasm"/>
    <property type="evidence" value="ECO:0007669"/>
    <property type="project" value="TreeGrafter"/>
</dbReference>
<dbReference type="InterPro" id="IPR053890">
    <property type="entry name" value="Hen1-like_N"/>
</dbReference>
<dbReference type="GO" id="GO:0046872">
    <property type="term" value="F:metal ion binding"/>
    <property type="evidence" value="ECO:0007669"/>
    <property type="project" value="UniProtKB-KW"/>
</dbReference>
<comment type="catalytic activity">
    <reaction evidence="12">
        <text>small RNA 3'-end nucleotide + S-adenosyl-L-methionine = small RNA 3'-end 2'-O-methylnucleotide + S-adenosyl-L-homocysteine + H(+)</text>
        <dbReference type="Rhea" id="RHEA:37887"/>
        <dbReference type="Rhea" id="RHEA-COMP:10415"/>
        <dbReference type="Rhea" id="RHEA-COMP:10416"/>
        <dbReference type="ChEBI" id="CHEBI:15378"/>
        <dbReference type="ChEBI" id="CHEBI:57856"/>
        <dbReference type="ChEBI" id="CHEBI:59789"/>
        <dbReference type="ChEBI" id="CHEBI:74896"/>
        <dbReference type="ChEBI" id="CHEBI:74898"/>
        <dbReference type="EC" id="2.1.1.386"/>
    </reaction>
</comment>
<evidence type="ECO:0000256" key="8">
    <source>
        <dbReference type="ARBA" id="ARBA00022842"/>
    </source>
</evidence>
<dbReference type="SUPFAM" id="SSF53335">
    <property type="entry name" value="S-adenosyl-L-methionine-dependent methyltransferases"/>
    <property type="match status" value="1"/>
</dbReference>
<dbReference type="PANTHER" id="PTHR21404">
    <property type="entry name" value="HEN1"/>
    <property type="match status" value="1"/>
</dbReference>
<dbReference type="EC" id="2.1.1.386" evidence="11"/>
<keyword evidence="10" id="KW-0943">RNA-mediated gene silencing</keyword>
<dbReference type="EMBL" id="SIJB01000028">
    <property type="protein sequence ID" value="NBI29875.1"/>
    <property type="molecule type" value="Genomic_DNA"/>
</dbReference>
<reference evidence="15 16" key="1">
    <citation type="submission" date="2019-01" db="EMBL/GenBank/DDBJ databases">
        <title>Chengkuizengella sp. nov., isolated from deep-sea sediment of East Pacific Ocean.</title>
        <authorList>
            <person name="Yang J."/>
            <person name="Lai Q."/>
            <person name="Shao Z."/>
        </authorList>
    </citation>
    <scope>NUCLEOTIDE SEQUENCE [LARGE SCALE GENOMIC DNA]</scope>
    <source>
        <strain evidence="15 16">YPA3-1-1</strain>
    </source>
</reference>
<comment type="similarity">
    <text evidence="2">Belongs to the methyltransferase superfamily. HEN1 family.</text>
</comment>
<dbReference type="Pfam" id="PF22032">
    <property type="entry name" value="Hen1_N"/>
    <property type="match status" value="1"/>
</dbReference>
<keyword evidence="5 15" id="KW-0808">Transferase</keyword>
<sequence length="421" mass="49496">MAVVQLSSTNPNFSFMIKKNPNSGMMLKSIRKGKAYGWYSDEATFNVYFKDADNEVSFKQDKNESFEYLNVSRYNSPLFPLAAINEFFKTPLKTWDKRDEEGYEHSLFINMVHIDRIRYIDFFSKHMKGFTFDAKPLTHKSYALTISTKKSLYQLLHVSSVLCLFLSMFGNEYLDISDRLLEKYIQSINVIDAPFYIRSLFVRNFLSSKKRFNKYKVALENTKRYNIQFDFGGTAFQRRNYIANSLPFDKSILDIGCGEGFYAFPFSKKIEESYYAIDIDKELLRDVNLKARSKEINNMITFHSIDHFLEGYEGEQVDIILTEVIEHMSEEEAKDFILQIVKHVNFDNFIITTPNSDFNQYYEINNFRHDDHKWEMGQEQFRQWFIDVTKELNLDYEFVAVGDGVNNIQTTQGVILRNKGA</sequence>
<evidence type="ECO:0000256" key="2">
    <source>
        <dbReference type="ARBA" id="ARBA00009026"/>
    </source>
</evidence>
<dbReference type="Gene3D" id="3.40.50.150">
    <property type="entry name" value="Vaccinia Virus protein VP39"/>
    <property type="match status" value="1"/>
</dbReference>
<keyword evidence="6" id="KW-0949">S-adenosyl-L-methionine</keyword>
<feature type="domain" description="Methyltransferase" evidence="13">
    <location>
        <begin position="252"/>
        <end position="343"/>
    </location>
</feature>
<dbReference type="InterPro" id="IPR026610">
    <property type="entry name" value="Hen1"/>
</dbReference>
<dbReference type="GO" id="GO:0001510">
    <property type="term" value="P:RNA methylation"/>
    <property type="evidence" value="ECO:0007669"/>
    <property type="project" value="InterPro"/>
</dbReference>
<evidence type="ECO:0000256" key="11">
    <source>
        <dbReference type="ARBA" id="ARBA00035025"/>
    </source>
</evidence>
<name>A0A6N9Q4U6_9BACL</name>
<comment type="cofactor">
    <cofactor evidence="1">
        <name>Mg(2+)</name>
        <dbReference type="ChEBI" id="CHEBI:18420"/>
    </cofactor>
</comment>
<comment type="caution">
    <text evidence="15">The sequence shown here is derived from an EMBL/GenBank/DDBJ whole genome shotgun (WGS) entry which is preliminary data.</text>
</comment>
<dbReference type="InterPro" id="IPR041698">
    <property type="entry name" value="Methyltransf_25"/>
</dbReference>
<keyword evidence="7" id="KW-0479">Metal-binding</keyword>
<evidence type="ECO:0000256" key="10">
    <source>
        <dbReference type="ARBA" id="ARBA00023158"/>
    </source>
</evidence>
<protein>
    <recommendedName>
        <fullName evidence="3">Small RNA 2'-O-methyltransferase</fullName>
        <ecNumber evidence="11">2.1.1.386</ecNumber>
    </recommendedName>
</protein>
<evidence type="ECO:0000256" key="6">
    <source>
        <dbReference type="ARBA" id="ARBA00022691"/>
    </source>
</evidence>
<gene>
    <name evidence="15" type="ORF">ERL59_12995</name>
</gene>
<evidence type="ECO:0000256" key="1">
    <source>
        <dbReference type="ARBA" id="ARBA00001946"/>
    </source>
</evidence>
<evidence type="ECO:0000256" key="4">
    <source>
        <dbReference type="ARBA" id="ARBA00022603"/>
    </source>
</evidence>
<evidence type="ECO:0000256" key="9">
    <source>
        <dbReference type="ARBA" id="ARBA00022884"/>
    </source>
</evidence>
<dbReference type="Pfam" id="PF13649">
    <property type="entry name" value="Methyltransf_25"/>
    <property type="match status" value="1"/>
</dbReference>
<dbReference type="CDD" id="cd02440">
    <property type="entry name" value="AdoMet_MTases"/>
    <property type="match status" value="1"/>
</dbReference>
<evidence type="ECO:0000256" key="12">
    <source>
        <dbReference type="ARBA" id="ARBA00048418"/>
    </source>
</evidence>
<dbReference type="GO" id="GO:0090486">
    <property type="term" value="F:small RNA 2'-O-methyltransferase activity"/>
    <property type="evidence" value="ECO:0007669"/>
    <property type="project" value="UniProtKB-EC"/>
</dbReference>
<dbReference type="InterPro" id="IPR029063">
    <property type="entry name" value="SAM-dependent_MTases_sf"/>
</dbReference>
<keyword evidence="9" id="KW-0694">RNA-binding</keyword>
<evidence type="ECO:0000259" key="13">
    <source>
        <dbReference type="Pfam" id="PF13649"/>
    </source>
</evidence>
<dbReference type="GO" id="GO:0003723">
    <property type="term" value="F:RNA binding"/>
    <property type="evidence" value="ECO:0007669"/>
    <property type="project" value="UniProtKB-KW"/>
</dbReference>